<comment type="caution">
    <text evidence="6">The sequence shown here is derived from an EMBL/GenBank/DDBJ whole genome shotgun (WGS) entry which is preliminary data.</text>
</comment>
<keyword evidence="1" id="KW-0677">Repeat</keyword>
<proteinExistence type="predicted"/>
<keyword evidence="7" id="KW-1185">Reference proteome</keyword>
<evidence type="ECO:0000256" key="1">
    <source>
        <dbReference type="ARBA" id="ARBA00022737"/>
    </source>
</evidence>
<dbReference type="AlphaFoldDB" id="A0A8X8WCK1"/>
<dbReference type="GO" id="GO:0006952">
    <property type="term" value="P:defense response"/>
    <property type="evidence" value="ECO:0007669"/>
    <property type="project" value="UniProtKB-KW"/>
</dbReference>
<protein>
    <recommendedName>
        <fullName evidence="4">Disease resistance N-terminal domain-containing protein</fullName>
    </recommendedName>
</protein>
<evidence type="ECO:0000256" key="2">
    <source>
        <dbReference type="ARBA" id="ARBA00022741"/>
    </source>
</evidence>
<dbReference type="EMBL" id="PNBA02000018">
    <property type="protein sequence ID" value="KAG6392164.1"/>
    <property type="molecule type" value="Genomic_DNA"/>
</dbReference>
<organism evidence="6">
    <name type="scientific">Salvia splendens</name>
    <name type="common">Scarlet sage</name>
    <dbReference type="NCBI Taxonomy" id="180675"/>
    <lineage>
        <taxon>Eukaryota</taxon>
        <taxon>Viridiplantae</taxon>
        <taxon>Streptophyta</taxon>
        <taxon>Embryophyta</taxon>
        <taxon>Tracheophyta</taxon>
        <taxon>Spermatophyta</taxon>
        <taxon>Magnoliopsida</taxon>
        <taxon>eudicotyledons</taxon>
        <taxon>Gunneridae</taxon>
        <taxon>Pentapetalae</taxon>
        <taxon>asterids</taxon>
        <taxon>lamiids</taxon>
        <taxon>Lamiales</taxon>
        <taxon>Lamiaceae</taxon>
        <taxon>Nepetoideae</taxon>
        <taxon>Mentheae</taxon>
        <taxon>Salviinae</taxon>
        <taxon>Salvia</taxon>
        <taxon>Salvia subgen. Calosphace</taxon>
        <taxon>core Calosphace</taxon>
    </lineage>
</organism>
<name>A0A8X8WCK1_SALSN</name>
<evidence type="ECO:0000313" key="6">
    <source>
        <dbReference type="EMBL" id="KAG6392166.1"/>
    </source>
</evidence>
<evidence type="ECO:0000313" key="5">
    <source>
        <dbReference type="EMBL" id="KAG6392164.1"/>
    </source>
</evidence>
<evidence type="ECO:0000259" key="4">
    <source>
        <dbReference type="Pfam" id="PF18052"/>
    </source>
</evidence>
<keyword evidence="2" id="KW-0547">Nucleotide-binding</keyword>
<dbReference type="EMBL" id="PNBA02000018">
    <property type="protein sequence ID" value="KAG6392166.1"/>
    <property type="molecule type" value="Genomic_DNA"/>
</dbReference>
<sequence>MIVCGAQRMEEVAAAAMLQVLFETLKNEVSLVRGFRNEAQQLTQNLDMIQKFLSDAEMGSIPGEAVKKWLSDLGDVGFDADMIQKFPYPPHLY</sequence>
<dbReference type="Proteomes" id="UP000298416">
    <property type="component" value="Unassembled WGS sequence"/>
</dbReference>
<reference evidence="6" key="1">
    <citation type="submission" date="2018-01" db="EMBL/GenBank/DDBJ databases">
        <authorList>
            <person name="Mao J.F."/>
        </authorList>
    </citation>
    <scope>NUCLEOTIDE SEQUENCE</scope>
    <source>
        <strain evidence="6">Huo1</strain>
        <tissue evidence="6">Leaf</tissue>
    </source>
</reference>
<reference evidence="6" key="2">
    <citation type="submission" date="2020-08" db="EMBL/GenBank/DDBJ databases">
        <title>Plant Genome Project.</title>
        <authorList>
            <person name="Zhang R.-G."/>
        </authorList>
    </citation>
    <scope>NUCLEOTIDE SEQUENCE</scope>
    <source>
        <strain evidence="6">Huo1</strain>
        <tissue evidence="6">Leaf</tissue>
    </source>
</reference>
<dbReference type="InterPro" id="IPR041118">
    <property type="entry name" value="Rx_N"/>
</dbReference>
<gene>
    <name evidence="5" type="ORF">SASPL_146375</name>
    <name evidence="6" type="ORF">SASPL_146377</name>
</gene>
<keyword evidence="3" id="KW-0611">Plant defense</keyword>
<dbReference type="Gene3D" id="1.20.5.4130">
    <property type="match status" value="1"/>
</dbReference>
<evidence type="ECO:0000256" key="3">
    <source>
        <dbReference type="ARBA" id="ARBA00022821"/>
    </source>
</evidence>
<dbReference type="Pfam" id="PF18052">
    <property type="entry name" value="Rx_N"/>
    <property type="match status" value="1"/>
</dbReference>
<feature type="domain" description="Disease resistance N-terminal" evidence="4">
    <location>
        <begin position="16"/>
        <end position="81"/>
    </location>
</feature>
<evidence type="ECO:0000313" key="7">
    <source>
        <dbReference type="Proteomes" id="UP000298416"/>
    </source>
</evidence>
<accession>A0A8X8WCK1</accession>
<dbReference type="GO" id="GO:0000166">
    <property type="term" value="F:nucleotide binding"/>
    <property type="evidence" value="ECO:0007669"/>
    <property type="project" value="UniProtKB-KW"/>
</dbReference>